<sequence length="185" mass="19722">MGSFYTSHTVRGPSQQAVLAHMTERRAFVSREEDGNLTVLDEASECQDPQVLGALAQSLSSFFACPVLALLNHDDNFLYLELYENGAKTDQYNSNPAAFSEDDEDGFGVPQGGDAARLCAAFGVADVGAVEAVLRDESFMMAVERHERLAEALGLPAFSVGLGFTYAEADDGVPENCFVPSAAAA</sequence>
<dbReference type="EMBL" id="VUYU01000010">
    <property type="protein sequence ID" value="NHZ35299.1"/>
    <property type="molecule type" value="Genomic_DNA"/>
</dbReference>
<evidence type="ECO:0000313" key="1">
    <source>
        <dbReference type="EMBL" id="NHZ35299.1"/>
    </source>
</evidence>
<keyword evidence="2" id="KW-1185">Reference proteome</keyword>
<name>A0ABX0LV81_9BURK</name>
<organism evidence="1 2">
    <name type="scientific">Massilia rubra</name>
    <dbReference type="NCBI Taxonomy" id="2607910"/>
    <lineage>
        <taxon>Bacteria</taxon>
        <taxon>Pseudomonadati</taxon>
        <taxon>Pseudomonadota</taxon>
        <taxon>Betaproteobacteria</taxon>
        <taxon>Burkholderiales</taxon>
        <taxon>Oxalobacteraceae</taxon>
        <taxon>Telluria group</taxon>
        <taxon>Massilia</taxon>
    </lineage>
</organism>
<comment type="caution">
    <text evidence="1">The sequence shown here is derived from an EMBL/GenBank/DDBJ whole genome shotgun (WGS) entry which is preliminary data.</text>
</comment>
<accession>A0ABX0LV81</accession>
<protein>
    <submittedName>
        <fullName evidence="1">Uncharacterized protein</fullName>
    </submittedName>
</protein>
<dbReference type="RefSeq" id="WP_167226449.1">
    <property type="nucleotide sequence ID" value="NZ_VUYU01000010.1"/>
</dbReference>
<evidence type="ECO:0000313" key="2">
    <source>
        <dbReference type="Proteomes" id="UP000785613"/>
    </source>
</evidence>
<proteinExistence type="predicted"/>
<gene>
    <name evidence="1" type="ORF">F0185_17165</name>
</gene>
<dbReference type="Proteomes" id="UP000785613">
    <property type="component" value="Unassembled WGS sequence"/>
</dbReference>
<reference evidence="1 2" key="1">
    <citation type="submission" date="2019-09" db="EMBL/GenBank/DDBJ databases">
        <title>Taxonomy of Antarctic Massilia spp.: description of Massilia rubra sp. nov., Massilia aquatica sp. nov., Massilia mucilaginosa sp. nov., Massilia frigida sp. nov. isolated from streams, lakes and regoliths.</title>
        <authorList>
            <person name="Holochova P."/>
            <person name="Sedlacek I."/>
            <person name="Kralova S."/>
            <person name="Maslanova I."/>
            <person name="Busse H.-J."/>
            <person name="Stankova E."/>
            <person name="Vrbovska V."/>
            <person name="Kovarovic V."/>
            <person name="Bartak M."/>
            <person name="Svec P."/>
            <person name="Pantucek R."/>
        </authorList>
    </citation>
    <scope>NUCLEOTIDE SEQUENCE [LARGE SCALE GENOMIC DNA]</scope>
    <source>
        <strain evidence="1 2">CCM 8692</strain>
    </source>
</reference>